<name>A0A3G9J2J4_9ACTN</name>
<reference evidence="1 2" key="1">
    <citation type="submission" date="2018-11" db="EMBL/GenBank/DDBJ databases">
        <title>Complete genome sequence of Nocardioides baekrokdamisoli strain KCTC 39748.</title>
        <authorList>
            <person name="Kang S.W."/>
            <person name="Lee K.C."/>
            <person name="Kim K.K."/>
            <person name="Kim J.S."/>
            <person name="Kim D.S."/>
            <person name="Ko S.H."/>
            <person name="Yang S.H."/>
            <person name="Shin Y.K."/>
            <person name="Lee J.S."/>
        </authorList>
    </citation>
    <scope>NUCLEOTIDE SEQUENCE [LARGE SCALE GENOMIC DNA]</scope>
    <source>
        <strain evidence="1 2">KCTC 39748</strain>
    </source>
</reference>
<dbReference type="EMBL" id="AP019307">
    <property type="protein sequence ID" value="BBH17219.1"/>
    <property type="molecule type" value="Genomic_DNA"/>
</dbReference>
<accession>A0A3G9J2J4</accession>
<dbReference type="AlphaFoldDB" id="A0A3G9J2J4"/>
<dbReference type="RefSeq" id="WP_125568226.1">
    <property type="nucleotide sequence ID" value="NZ_AP019307.1"/>
</dbReference>
<keyword evidence="2" id="KW-1185">Reference proteome</keyword>
<proteinExistence type="predicted"/>
<sequence>MFAAAGDEEAVVATGEGVLATATEELLAAVELDPPQPASARQPMAAAVIVIAISRQLVRMLFSLFVGWI</sequence>
<gene>
    <name evidence="1" type="ORF">Back2_15060</name>
</gene>
<organism evidence="1 2">
    <name type="scientific">Nocardioides baekrokdamisoli</name>
    <dbReference type="NCBI Taxonomy" id="1804624"/>
    <lineage>
        <taxon>Bacteria</taxon>
        <taxon>Bacillati</taxon>
        <taxon>Actinomycetota</taxon>
        <taxon>Actinomycetes</taxon>
        <taxon>Propionibacteriales</taxon>
        <taxon>Nocardioidaceae</taxon>
        <taxon>Nocardioides</taxon>
    </lineage>
</organism>
<evidence type="ECO:0000313" key="1">
    <source>
        <dbReference type="EMBL" id="BBH17219.1"/>
    </source>
</evidence>
<dbReference type="Proteomes" id="UP000271573">
    <property type="component" value="Chromosome"/>
</dbReference>
<dbReference type="KEGG" id="nbe:Back2_15060"/>
<protein>
    <submittedName>
        <fullName evidence="1">Uncharacterized protein</fullName>
    </submittedName>
</protein>
<evidence type="ECO:0000313" key="2">
    <source>
        <dbReference type="Proteomes" id="UP000271573"/>
    </source>
</evidence>